<accession>A0A9J5WYJ7</accession>
<evidence type="ECO:0000313" key="2">
    <source>
        <dbReference type="EMBL" id="KAG5580953.1"/>
    </source>
</evidence>
<comment type="caution">
    <text evidence="2">The sequence shown here is derived from an EMBL/GenBank/DDBJ whole genome shotgun (WGS) entry which is preliminary data.</text>
</comment>
<dbReference type="AlphaFoldDB" id="A0A9J5WYJ7"/>
<name>A0A9J5WYJ7_SOLCO</name>
<proteinExistence type="predicted"/>
<feature type="region of interest" description="Disordered" evidence="1">
    <location>
        <begin position="53"/>
        <end position="89"/>
    </location>
</feature>
<reference evidence="2 3" key="1">
    <citation type="submission" date="2020-09" db="EMBL/GenBank/DDBJ databases">
        <title>De no assembly of potato wild relative species, Solanum commersonii.</title>
        <authorList>
            <person name="Cho K."/>
        </authorList>
    </citation>
    <scope>NUCLEOTIDE SEQUENCE [LARGE SCALE GENOMIC DNA]</scope>
    <source>
        <strain evidence="2">LZ3.2</strain>
        <tissue evidence="2">Leaf</tissue>
    </source>
</reference>
<feature type="compositionally biased region" description="Basic and acidic residues" evidence="1">
    <location>
        <begin position="62"/>
        <end position="75"/>
    </location>
</feature>
<gene>
    <name evidence="2" type="ORF">H5410_051580</name>
</gene>
<dbReference type="Proteomes" id="UP000824120">
    <property type="component" value="Chromosome 10"/>
</dbReference>
<keyword evidence="3" id="KW-1185">Reference proteome</keyword>
<dbReference type="EMBL" id="JACXVP010000010">
    <property type="protein sequence ID" value="KAG5580953.1"/>
    <property type="molecule type" value="Genomic_DNA"/>
</dbReference>
<protein>
    <submittedName>
        <fullName evidence="2">Uncharacterized protein</fullName>
    </submittedName>
</protein>
<sequence>MLAKNQERRSLDVILKTPLIKKKWSECSNPKKQPPPDIIEETCDNDHIKEKMEKVSNSMGKDLSRSKTSEGTDGKRRGKKRERVGQDIDRTFLSEQDTLEEIEVAATKVVSHVSSIISGEGCVLGI</sequence>
<evidence type="ECO:0000256" key="1">
    <source>
        <dbReference type="SAM" id="MobiDB-lite"/>
    </source>
</evidence>
<evidence type="ECO:0000313" key="3">
    <source>
        <dbReference type="Proteomes" id="UP000824120"/>
    </source>
</evidence>
<organism evidence="2 3">
    <name type="scientific">Solanum commersonii</name>
    <name type="common">Commerson's wild potato</name>
    <name type="synonym">Commerson's nightshade</name>
    <dbReference type="NCBI Taxonomy" id="4109"/>
    <lineage>
        <taxon>Eukaryota</taxon>
        <taxon>Viridiplantae</taxon>
        <taxon>Streptophyta</taxon>
        <taxon>Embryophyta</taxon>
        <taxon>Tracheophyta</taxon>
        <taxon>Spermatophyta</taxon>
        <taxon>Magnoliopsida</taxon>
        <taxon>eudicotyledons</taxon>
        <taxon>Gunneridae</taxon>
        <taxon>Pentapetalae</taxon>
        <taxon>asterids</taxon>
        <taxon>lamiids</taxon>
        <taxon>Solanales</taxon>
        <taxon>Solanaceae</taxon>
        <taxon>Solanoideae</taxon>
        <taxon>Solaneae</taxon>
        <taxon>Solanum</taxon>
    </lineage>
</organism>